<dbReference type="Pfam" id="PF00083">
    <property type="entry name" value="Sugar_tr"/>
    <property type="match status" value="1"/>
</dbReference>
<evidence type="ECO:0000256" key="6">
    <source>
        <dbReference type="SAM" id="MobiDB-lite"/>
    </source>
</evidence>
<evidence type="ECO:0000256" key="3">
    <source>
        <dbReference type="ARBA" id="ARBA00022692"/>
    </source>
</evidence>
<dbReference type="eggNOG" id="KOG0254">
    <property type="taxonomic scope" value="Eukaryota"/>
</dbReference>
<comment type="subcellular location">
    <subcellularLocation>
        <location evidence="1">Membrane</location>
        <topology evidence="1">Multi-pass membrane protein</topology>
    </subcellularLocation>
</comment>
<organism evidence="9 10">
    <name type="scientific">Cyphellophora europaea (strain CBS 101466)</name>
    <name type="common">Phialophora europaea</name>
    <dbReference type="NCBI Taxonomy" id="1220924"/>
    <lineage>
        <taxon>Eukaryota</taxon>
        <taxon>Fungi</taxon>
        <taxon>Dikarya</taxon>
        <taxon>Ascomycota</taxon>
        <taxon>Pezizomycotina</taxon>
        <taxon>Eurotiomycetes</taxon>
        <taxon>Chaetothyriomycetidae</taxon>
        <taxon>Chaetothyriales</taxon>
        <taxon>Cyphellophoraceae</taxon>
        <taxon>Cyphellophora</taxon>
    </lineage>
</organism>
<feature type="transmembrane region" description="Helical" evidence="7">
    <location>
        <begin position="156"/>
        <end position="176"/>
    </location>
</feature>
<sequence>MVAIKPKESSLLTNWKCLVICCVVAIANMQYGFDSAAIGALQAMPGFLRVFGYEDASNPTGYGIDPVVQQLIASLLTLGSFLSSMLAGFFSHWFGRRMGLWLACLLNVVSCIIMITTTNTNVLYFGRLVLGISNGFLVTFSNIYTSEAAPAHLRGVIVALFAWWVNIGSIIGAVIVNYTRVWLDKRSYQIPIGCLFIVPVLLSIALFFVPESPRFLIHQGKDEAARRSLEMLRGNSTDQHGIELEWAEMVRGVEEEKKNVKSVGFIDMFRGTDLRRTLLCYGMIACQTASGIWFLIAYQTYFFIQGGVTKGFEYSIMTTCMGFLGVNLGMYAMRHLVGRRAILIIGATACGLAQLGTAIAYSTAGPGSVTATNSLVAFLTLHKFFYNGCVGAASYPVATEVVSTRLRAWTVGTATSLGYVLAWLTSFCSPYFINPTELNWGAQYCYIWAGSNFLCVAFFYLFMPEMKGRTLEELDEMFQNRVGVKQFRTYQCTVKEDARQDVKVNAGLLDERSGKGPDVVEMEDADAKKDTGV</sequence>
<feature type="transmembrane region" description="Helical" evidence="7">
    <location>
        <begin position="122"/>
        <end position="144"/>
    </location>
</feature>
<evidence type="ECO:0000256" key="5">
    <source>
        <dbReference type="ARBA" id="ARBA00023136"/>
    </source>
</evidence>
<evidence type="ECO:0000256" key="4">
    <source>
        <dbReference type="ARBA" id="ARBA00022989"/>
    </source>
</evidence>
<proteinExistence type="inferred from homology"/>
<dbReference type="SUPFAM" id="SSF103473">
    <property type="entry name" value="MFS general substrate transporter"/>
    <property type="match status" value="1"/>
</dbReference>
<dbReference type="PROSITE" id="PS00217">
    <property type="entry name" value="SUGAR_TRANSPORT_2"/>
    <property type="match status" value="1"/>
</dbReference>
<feature type="transmembrane region" description="Helical" evidence="7">
    <location>
        <begin position="342"/>
        <end position="364"/>
    </location>
</feature>
<dbReference type="InterPro" id="IPR036259">
    <property type="entry name" value="MFS_trans_sf"/>
</dbReference>
<accession>W2RW30</accession>
<feature type="transmembrane region" description="Helical" evidence="7">
    <location>
        <begin position="384"/>
        <end position="402"/>
    </location>
</feature>
<dbReference type="Gene3D" id="1.20.1250.20">
    <property type="entry name" value="MFS general substrate transporter like domains"/>
    <property type="match status" value="1"/>
</dbReference>
<feature type="region of interest" description="Disordered" evidence="6">
    <location>
        <begin position="509"/>
        <end position="533"/>
    </location>
</feature>
<feature type="transmembrane region" description="Helical" evidence="7">
    <location>
        <begin position="98"/>
        <end position="116"/>
    </location>
</feature>
<evidence type="ECO:0000256" key="1">
    <source>
        <dbReference type="ARBA" id="ARBA00004141"/>
    </source>
</evidence>
<dbReference type="RefSeq" id="XP_008718748.1">
    <property type="nucleotide sequence ID" value="XM_008720526.1"/>
</dbReference>
<feature type="transmembrane region" description="Helical" evidence="7">
    <location>
        <begin position="445"/>
        <end position="463"/>
    </location>
</feature>
<dbReference type="OrthoDB" id="6133115at2759"/>
<keyword evidence="5 7" id="KW-0472">Membrane</keyword>
<dbReference type="PROSITE" id="PS50850">
    <property type="entry name" value="MFS"/>
    <property type="match status" value="1"/>
</dbReference>
<dbReference type="AlphaFoldDB" id="W2RW30"/>
<dbReference type="InterPro" id="IPR050360">
    <property type="entry name" value="MFS_Sugar_Transporters"/>
</dbReference>
<dbReference type="InterPro" id="IPR005828">
    <property type="entry name" value="MFS_sugar_transport-like"/>
</dbReference>
<dbReference type="EMBL" id="KB822721">
    <property type="protein sequence ID" value="ETN39963.1"/>
    <property type="molecule type" value="Genomic_DNA"/>
</dbReference>
<evidence type="ECO:0000313" key="9">
    <source>
        <dbReference type="EMBL" id="ETN39963.1"/>
    </source>
</evidence>
<gene>
    <name evidence="9" type="ORF">HMPREF1541_06190</name>
</gene>
<feature type="transmembrane region" description="Helical" evidence="7">
    <location>
        <begin position="409"/>
        <end position="433"/>
    </location>
</feature>
<feature type="transmembrane region" description="Helical" evidence="7">
    <location>
        <begin position="314"/>
        <end position="333"/>
    </location>
</feature>
<comment type="similarity">
    <text evidence="2">Belongs to the major facilitator superfamily. Sugar transporter (TC 2.A.1.1) family.</text>
</comment>
<dbReference type="HOGENOM" id="CLU_001265_30_1_1"/>
<dbReference type="PANTHER" id="PTHR48022:SF10">
    <property type="entry name" value="MAJOR FACILITATOR SUPERFAMILY (MFS) PROFILE DOMAIN-CONTAINING PROTEIN"/>
    <property type="match status" value="1"/>
</dbReference>
<keyword evidence="3 7" id="KW-0812">Transmembrane</keyword>
<evidence type="ECO:0000313" key="10">
    <source>
        <dbReference type="Proteomes" id="UP000030752"/>
    </source>
</evidence>
<dbReference type="InterPro" id="IPR020846">
    <property type="entry name" value="MFS_dom"/>
</dbReference>
<evidence type="ECO:0000259" key="8">
    <source>
        <dbReference type="PROSITE" id="PS50850"/>
    </source>
</evidence>
<evidence type="ECO:0000256" key="2">
    <source>
        <dbReference type="ARBA" id="ARBA00010992"/>
    </source>
</evidence>
<name>W2RW30_CYPE1</name>
<feature type="transmembrane region" description="Helical" evidence="7">
    <location>
        <begin position="278"/>
        <end position="302"/>
    </location>
</feature>
<dbReference type="PANTHER" id="PTHR48022">
    <property type="entry name" value="PLASTIDIC GLUCOSE TRANSPORTER 4"/>
    <property type="match status" value="1"/>
</dbReference>
<protein>
    <recommendedName>
        <fullName evidence="8">Major facilitator superfamily (MFS) profile domain-containing protein</fullName>
    </recommendedName>
</protein>
<keyword evidence="10" id="KW-1185">Reference proteome</keyword>
<reference evidence="9 10" key="1">
    <citation type="submission" date="2013-03" db="EMBL/GenBank/DDBJ databases">
        <title>The Genome Sequence of Phialophora europaea CBS 101466.</title>
        <authorList>
            <consortium name="The Broad Institute Genomics Platform"/>
            <person name="Cuomo C."/>
            <person name="de Hoog S."/>
            <person name="Gorbushina A."/>
            <person name="Walker B."/>
            <person name="Young S.K."/>
            <person name="Zeng Q."/>
            <person name="Gargeya S."/>
            <person name="Fitzgerald M."/>
            <person name="Haas B."/>
            <person name="Abouelleil A."/>
            <person name="Allen A.W."/>
            <person name="Alvarado L."/>
            <person name="Arachchi H.M."/>
            <person name="Berlin A.M."/>
            <person name="Chapman S.B."/>
            <person name="Gainer-Dewar J."/>
            <person name="Goldberg J."/>
            <person name="Griggs A."/>
            <person name="Gujja S."/>
            <person name="Hansen M."/>
            <person name="Howarth C."/>
            <person name="Imamovic A."/>
            <person name="Ireland A."/>
            <person name="Larimer J."/>
            <person name="McCowan C."/>
            <person name="Murphy C."/>
            <person name="Pearson M."/>
            <person name="Poon T.W."/>
            <person name="Priest M."/>
            <person name="Roberts A."/>
            <person name="Saif S."/>
            <person name="Shea T."/>
            <person name="Sisk P."/>
            <person name="Sykes S."/>
            <person name="Wortman J."/>
            <person name="Nusbaum C."/>
            <person name="Birren B."/>
        </authorList>
    </citation>
    <scope>NUCLEOTIDE SEQUENCE [LARGE SCALE GENOMIC DNA]</scope>
    <source>
        <strain evidence="9 10">CBS 101466</strain>
    </source>
</reference>
<dbReference type="VEuPathDB" id="FungiDB:HMPREF1541_06190"/>
<keyword evidence="4 7" id="KW-1133">Transmembrane helix</keyword>
<dbReference type="InterPro" id="IPR005829">
    <property type="entry name" value="Sugar_transporter_CS"/>
</dbReference>
<dbReference type="InParanoid" id="W2RW30"/>
<dbReference type="GO" id="GO:0005351">
    <property type="term" value="F:carbohydrate:proton symporter activity"/>
    <property type="evidence" value="ECO:0007669"/>
    <property type="project" value="TreeGrafter"/>
</dbReference>
<feature type="transmembrane region" description="Helical" evidence="7">
    <location>
        <begin position="67"/>
        <end position="91"/>
    </location>
</feature>
<dbReference type="Proteomes" id="UP000030752">
    <property type="component" value="Unassembled WGS sequence"/>
</dbReference>
<evidence type="ECO:0000256" key="7">
    <source>
        <dbReference type="SAM" id="Phobius"/>
    </source>
</evidence>
<dbReference type="FunFam" id="1.20.1250.20:FF:000078">
    <property type="entry name" value="MFS maltose transporter, putative"/>
    <property type="match status" value="1"/>
</dbReference>
<dbReference type="GeneID" id="19973529"/>
<dbReference type="GO" id="GO:0016020">
    <property type="term" value="C:membrane"/>
    <property type="evidence" value="ECO:0007669"/>
    <property type="project" value="UniProtKB-SubCell"/>
</dbReference>
<feature type="domain" description="Major facilitator superfamily (MFS) profile" evidence="8">
    <location>
        <begin position="20"/>
        <end position="467"/>
    </location>
</feature>
<feature type="transmembrane region" description="Helical" evidence="7">
    <location>
        <begin position="188"/>
        <end position="209"/>
    </location>
</feature>